<accession>A0A2S8F6C1</accession>
<sequence length="81" mass="9377">MTDSTESIRRQQVAEINAKPGSREYVAAKHGEVWNTSELQRDFEVLGFLAPYCVVRRRSDGVKGNIMFQHNPRLYYGFQPE</sequence>
<organism evidence="1 2">
    <name type="scientific">Blastopirellula marina</name>
    <dbReference type="NCBI Taxonomy" id="124"/>
    <lineage>
        <taxon>Bacteria</taxon>
        <taxon>Pseudomonadati</taxon>
        <taxon>Planctomycetota</taxon>
        <taxon>Planctomycetia</taxon>
        <taxon>Pirellulales</taxon>
        <taxon>Pirellulaceae</taxon>
        <taxon>Blastopirellula</taxon>
    </lineage>
</organism>
<name>A0A2S8F6C1_9BACT</name>
<protein>
    <submittedName>
        <fullName evidence="1">Uncharacterized protein</fullName>
    </submittedName>
</protein>
<dbReference type="Proteomes" id="UP000240009">
    <property type="component" value="Unassembled WGS sequence"/>
</dbReference>
<proteinExistence type="predicted"/>
<gene>
    <name evidence="1" type="ORF">C5Y96_18925</name>
</gene>
<reference evidence="1 2" key="1">
    <citation type="submission" date="2018-02" db="EMBL/GenBank/DDBJ databases">
        <title>Comparative genomes isolates from brazilian mangrove.</title>
        <authorList>
            <person name="Araujo J.E."/>
            <person name="Taketani R.G."/>
            <person name="Silva M.C.P."/>
            <person name="Loureco M.V."/>
            <person name="Andreote F.D."/>
        </authorList>
    </citation>
    <scope>NUCLEOTIDE SEQUENCE [LARGE SCALE GENOMIC DNA]</scope>
    <source>
        <strain evidence="1 2">HEX-2 MGV</strain>
    </source>
</reference>
<dbReference type="EMBL" id="PUIA01000057">
    <property type="protein sequence ID" value="PQO27680.1"/>
    <property type="molecule type" value="Genomic_DNA"/>
</dbReference>
<dbReference type="OrthoDB" id="286132at2"/>
<dbReference type="RefSeq" id="WP_105356524.1">
    <property type="nucleotide sequence ID" value="NZ_PUIA01000057.1"/>
</dbReference>
<dbReference type="AlphaFoldDB" id="A0A2S8F6C1"/>
<evidence type="ECO:0000313" key="2">
    <source>
        <dbReference type="Proteomes" id="UP000240009"/>
    </source>
</evidence>
<comment type="caution">
    <text evidence="1">The sequence shown here is derived from an EMBL/GenBank/DDBJ whole genome shotgun (WGS) entry which is preliminary data.</text>
</comment>
<evidence type="ECO:0000313" key="1">
    <source>
        <dbReference type="EMBL" id="PQO27680.1"/>
    </source>
</evidence>